<dbReference type="PROSITE" id="PS51387">
    <property type="entry name" value="FAD_PCMH"/>
    <property type="match status" value="1"/>
</dbReference>
<dbReference type="GO" id="GO:0071949">
    <property type="term" value="F:FAD binding"/>
    <property type="evidence" value="ECO:0007669"/>
    <property type="project" value="InterPro"/>
</dbReference>
<dbReference type="InterPro" id="IPR005107">
    <property type="entry name" value="CO_DH_flav_C"/>
</dbReference>
<evidence type="ECO:0000313" key="5">
    <source>
        <dbReference type="EMBL" id="TWH80667.1"/>
    </source>
</evidence>
<evidence type="ECO:0000256" key="2">
    <source>
        <dbReference type="ARBA" id="ARBA00022827"/>
    </source>
</evidence>
<proteinExistence type="predicted"/>
<dbReference type="Proteomes" id="UP000315343">
    <property type="component" value="Unassembled WGS sequence"/>
</dbReference>
<dbReference type="SUPFAM" id="SSF56176">
    <property type="entry name" value="FAD-binding/transporter-associated domain-like"/>
    <property type="match status" value="1"/>
</dbReference>
<dbReference type="SUPFAM" id="SSF55447">
    <property type="entry name" value="CO dehydrogenase flavoprotein C-terminal domain-like"/>
    <property type="match status" value="1"/>
</dbReference>
<dbReference type="Gene3D" id="3.30.465.10">
    <property type="match status" value="1"/>
</dbReference>
<dbReference type="InterPro" id="IPR002346">
    <property type="entry name" value="Mopterin_DH_FAD-bd"/>
</dbReference>
<comment type="caution">
    <text evidence="5">The sequence shown here is derived from an EMBL/GenBank/DDBJ whole genome shotgun (WGS) entry which is preliminary data.</text>
</comment>
<dbReference type="PANTHER" id="PTHR42659">
    <property type="entry name" value="XANTHINE DEHYDROGENASE SUBUNIT C-RELATED"/>
    <property type="match status" value="1"/>
</dbReference>
<dbReference type="InterPro" id="IPR016169">
    <property type="entry name" value="FAD-bd_PCMH_sub2"/>
</dbReference>
<dbReference type="Pfam" id="PF00941">
    <property type="entry name" value="FAD_binding_5"/>
    <property type="match status" value="1"/>
</dbReference>
<dbReference type="SMART" id="SM01092">
    <property type="entry name" value="CO_deh_flav_C"/>
    <property type="match status" value="1"/>
</dbReference>
<evidence type="ECO:0000256" key="1">
    <source>
        <dbReference type="ARBA" id="ARBA00022630"/>
    </source>
</evidence>
<dbReference type="InterPro" id="IPR016166">
    <property type="entry name" value="FAD-bd_PCMH"/>
</dbReference>
<keyword evidence="6" id="KW-1185">Reference proteome</keyword>
<dbReference type="RefSeq" id="WP_145082700.1">
    <property type="nucleotide sequence ID" value="NZ_VLKH01000004.1"/>
</dbReference>
<keyword evidence="2" id="KW-0274">FAD</keyword>
<organism evidence="5 6">
    <name type="scientific">Sedimentibacter saalensis</name>
    <dbReference type="NCBI Taxonomy" id="130788"/>
    <lineage>
        <taxon>Bacteria</taxon>
        <taxon>Bacillati</taxon>
        <taxon>Bacillota</taxon>
        <taxon>Tissierellia</taxon>
        <taxon>Sedimentibacter</taxon>
    </lineage>
</organism>
<dbReference type="EMBL" id="VLKH01000004">
    <property type="protein sequence ID" value="TWH80667.1"/>
    <property type="molecule type" value="Genomic_DNA"/>
</dbReference>
<keyword evidence="3" id="KW-0560">Oxidoreductase</keyword>
<dbReference type="OrthoDB" id="9803647at2"/>
<reference evidence="5 6" key="1">
    <citation type="submission" date="2019-07" db="EMBL/GenBank/DDBJ databases">
        <title>Genomic Encyclopedia of Type Strains, Phase I: the one thousand microbial genomes (KMG-I) project.</title>
        <authorList>
            <person name="Kyrpides N."/>
        </authorList>
    </citation>
    <scope>NUCLEOTIDE SEQUENCE [LARGE SCALE GENOMIC DNA]</scope>
    <source>
        <strain evidence="5 6">DSM 13558</strain>
    </source>
</reference>
<name>A0A562JBX2_9FIRM</name>
<feature type="domain" description="FAD-binding PCMH-type" evidence="4">
    <location>
        <begin position="1"/>
        <end position="213"/>
    </location>
</feature>
<protein>
    <submittedName>
        <fullName evidence="5">CO/xanthine dehydrogenase FAD-binding subunit</fullName>
    </submittedName>
</protein>
<evidence type="ECO:0000256" key="3">
    <source>
        <dbReference type="ARBA" id="ARBA00023002"/>
    </source>
</evidence>
<dbReference type="Gene3D" id="3.30.390.50">
    <property type="entry name" value="CO dehydrogenase flavoprotein, C-terminal domain"/>
    <property type="match status" value="1"/>
</dbReference>
<dbReference type="PANTHER" id="PTHR42659:SF2">
    <property type="entry name" value="XANTHINE DEHYDROGENASE SUBUNIT C-RELATED"/>
    <property type="match status" value="1"/>
</dbReference>
<dbReference type="InterPro" id="IPR036318">
    <property type="entry name" value="FAD-bd_PCMH-like_sf"/>
</dbReference>
<evidence type="ECO:0000259" key="4">
    <source>
        <dbReference type="PROSITE" id="PS51387"/>
    </source>
</evidence>
<keyword evidence="1" id="KW-0285">Flavoprotein</keyword>
<dbReference type="InterPro" id="IPR051312">
    <property type="entry name" value="Diverse_Substr_Oxidored"/>
</dbReference>
<dbReference type="InterPro" id="IPR036683">
    <property type="entry name" value="CO_DH_flav_C_dom_sf"/>
</dbReference>
<gene>
    <name evidence="5" type="ORF">LY60_01929</name>
</gene>
<sequence length="263" mass="29462">MFTIDKYVVAESLDQAYELNQNRRNVIIGGMLWLKMGRKKIGTAIDLSNLNLNTIEEDDDSFKIGAMCTLRDVENHLGLNSYFNNLLSKSVEHIVGVQMRNLATIGGSIYSRFGFSDILTALLSLDSYVELHKGGIVPLKKFVDMPYDNDILVRIIIKKDGRSSCYKSHRMSSSDFPVLACAVSNKGNEWYASVGARPGKAVLKQFTLSEKPSNEEIDKVAQDITKLMTFGTNMRGSTRYRRLLADVLIKRNIEEIIGGNHAD</sequence>
<dbReference type="GO" id="GO:0016491">
    <property type="term" value="F:oxidoreductase activity"/>
    <property type="evidence" value="ECO:0007669"/>
    <property type="project" value="UniProtKB-KW"/>
</dbReference>
<accession>A0A562JBX2</accession>
<dbReference type="AlphaFoldDB" id="A0A562JBX2"/>
<evidence type="ECO:0000313" key="6">
    <source>
        <dbReference type="Proteomes" id="UP000315343"/>
    </source>
</evidence>